<feature type="non-terminal residue" evidence="1">
    <location>
        <position position="63"/>
    </location>
</feature>
<accession>A0A087R8K6</accession>
<keyword evidence="2" id="KW-1185">Reference proteome</keyword>
<proteinExistence type="predicted"/>
<protein>
    <submittedName>
        <fullName evidence="1">Uncharacterized protein</fullName>
    </submittedName>
</protein>
<feature type="non-terminal residue" evidence="1">
    <location>
        <position position="1"/>
    </location>
</feature>
<evidence type="ECO:0000313" key="2">
    <source>
        <dbReference type="Proteomes" id="UP000053286"/>
    </source>
</evidence>
<dbReference type="AlphaFoldDB" id="A0A087R8K6"/>
<name>A0A087R8K6_APTFO</name>
<dbReference type="Proteomes" id="UP000053286">
    <property type="component" value="Unassembled WGS sequence"/>
</dbReference>
<dbReference type="EMBL" id="KL226211">
    <property type="protein sequence ID" value="KFM09810.1"/>
    <property type="molecule type" value="Genomic_DNA"/>
</dbReference>
<gene>
    <name evidence="1" type="ORF">AS27_08708</name>
</gene>
<organism evidence="1 2">
    <name type="scientific">Aptenodytes forsteri</name>
    <name type="common">Emperor penguin</name>
    <dbReference type="NCBI Taxonomy" id="9233"/>
    <lineage>
        <taxon>Eukaryota</taxon>
        <taxon>Metazoa</taxon>
        <taxon>Chordata</taxon>
        <taxon>Craniata</taxon>
        <taxon>Vertebrata</taxon>
        <taxon>Euteleostomi</taxon>
        <taxon>Archelosauria</taxon>
        <taxon>Archosauria</taxon>
        <taxon>Dinosauria</taxon>
        <taxon>Saurischia</taxon>
        <taxon>Theropoda</taxon>
        <taxon>Coelurosauria</taxon>
        <taxon>Aves</taxon>
        <taxon>Neognathae</taxon>
        <taxon>Neoaves</taxon>
        <taxon>Aequornithes</taxon>
        <taxon>Sphenisciformes</taxon>
        <taxon>Spheniscidae</taxon>
        <taxon>Aptenodytes</taxon>
    </lineage>
</organism>
<evidence type="ECO:0000313" key="1">
    <source>
        <dbReference type="EMBL" id="KFM09810.1"/>
    </source>
</evidence>
<reference evidence="1 2" key="1">
    <citation type="submission" date="2014-04" db="EMBL/GenBank/DDBJ databases">
        <title>Genome evolution of avian class.</title>
        <authorList>
            <person name="Zhang G."/>
            <person name="Li C."/>
        </authorList>
    </citation>
    <scope>NUCLEOTIDE SEQUENCE [LARGE SCALE GENOMIC DNA]</scope>
    <source>
        <strain evidence="1">BGI_AS27</strain>
    </source>
</reference>
<sequence length="63" mass="6700">ARGTCFPDAVSQKKVSKEESTCSDFGSTGFTCLGPGMVPSAWIPCSRQYSSQQALPICTPAWP</sequence>